<dbReference type="PRINTS" id="PR00722">
    <property type="entry name" value="CHYMOTRYPSIN"/>
</dbReference>
<keyword evidence="7" id="KW-0865">Zymogen</keyword>
<feature type="signal peptide" evidence="11">
    <location>
        <begin position="1"/>
        <end position="17"/>
    </location>
</feature>
<evidence type="ECO:0000256" key="11">
    <source>
        <dbReference type="SAM" id="SignalP"/>
    </source>
</evidence>
<evidence type="ECO:0000256" key="4">
    <source>
        <dbReference type="ARBA" id="ARBA00022729"/>
    </source>
</evidence>
<evidence type="ECO:0000256" key="8">
    <source>
        <dbReference type="ARBA" id="ARBA00023157"/>
    </source>
</evidence>
<reference evidence="13" key="1">
    <citation type="submission" date="2025-05" db="UniProtKB">
        <authorList>
            <consortium name="RefSeq"/>
        </authorList>
    </citation>
    <scope>NUCLEOTIDE SEQUENCE [LARGE SCALE GENOMIC DNA]</scope>
    <source>
        <strain evidence="13">14028-0561.14</strain>
    </source>
</reference>
<dbReference type="CDD" id="cd00190">
    <property type="entry name" value="Tryp_SPc"/>
    <property type="match status" value="1"/>
</dbReference>
<comment type="subcellular location">
    <subcellularLocation>
        <location evidence="1">Secreted</location>
        <location evidence="1">Extracellular space</location>
    </subcellularLocation>
</comment>
<keyword evidence="4 11" id="KW-0732">Signal</keyword>
<dbReference type="SMART" id="SM00020">
    <property type="entry name" value="Tryp_SPc"/>
    <property type="match status" value="1"/>
</dbReference>
<evidence type="ECO:0000256" key="5">
    <source>
        <dbReference type="ARBA" id="ARBA00022801"/>
    </source>
</evidence>
<sequence length="228" mass="25187">MLEKYFIVLCTAALLSAEGIPEQQERIIGGDYVPIEDVPWQVALLRNEKHFCGGSIYNQRVILTAAHCVKGKKLRGLSVRAGSALKNFGGQLVSVDRVILHQDYVSSTDTLENDIAVLFLASPLELGPTVQPIKLAEESPEPGTNVLVTGWGALHDRPFLFFKEILLRTILTIVDRNECFEAYIADNFAIPIQEAQWLLCTPKDLLASFLVCIHVLGNSPSSILTSQR</sequence>
<dbReference type="InterPro" id="IPR009003">
    <property type="entry name" value="Peptidase_S1_PA"/>
</dbReference>
<dbReference type="InterPro" id="IPR043504">
    <property type="entry name" value="Peptidase_S1_PA_chymotrypsin"/>
</dbReference>
<name>A0ABM4GKC8_DROKI</name>
<evidence type="ECO:0000256" key="9">
    <source>
        <dbReference type="ARBA" id="ARBA00036320"/>
    </source>
</evidence>
<evidence type="ECO:0000256" key="7">
    <source>
        <dbReference type="ARBA" id="ARBA00023145"/>
    </source>
</evidence>
<dbReference type="InterPro" id="IPR050430">
    <property type="entry name" value="Peptidase_S1"/>
</dbReference>
<organism evidence="13 14">
    <name type="scientific">Drosophila kikkawai</name>
    <name type="common">Fruit fly</name>
    <dbReference type="NCBI Taxonomy" id="30033"/>
    <lineage>
        <taxon>Eukaryota</taxon>
        <taxon>Metazoa</taxon>
        <taxon>Ecdysozoa</taxon>
        <taxon>Arthropoda</taxon>
        <taxon>Hexapoda</taxon>
        <taxon>Insecta</taxon>
        <taxon>Pterygota</taxon>
        <taxon>Neoptera</taxon>
        <taxon>Endopterygota</taxon>
        <taxon>Diptera</taxon>
        <taxon>Brachycera</taxon>
        <taxon>Muscomorpha</taxon>
        <taxon>Ephydroidea</taxon>
        <taxon>Drosophilidae</taxon>
        <taxon>Drosophila</taxon>
        <taxon>Sophophora</taxon>
    </lineage>
</organism>
<keyword evidence="5" id="KW-0378">Hydrolase</keyword>
<evidence type="ECO:0000256" key="10">
    <source>
        <dbReference type="ARBA" id="ARBA00038868"/>
    </source>
</evidence>
<proteinExistence type="inferred from homology"/>
<evidence type="ECO:0000256" key="1">
    <source>
        <dbReference type="ARBA" id="ARBA00004239"/>
    </source>
</evidence>
<keyword evidence="6" id="KW-0720">Serine protease</keyword>
<comment type="catalytic activity">
    <reaction evidence="9">
        <text>Preferential cleavage: Arg-|-Xaa, Lys-|-Xaa.</text>
        <dbReference type="EC" id="3.4.21.4"/>
    </reaction>
</comment>
<comment type="similarity">
    <text evidence="2">Belongs to the peptidase S1 family.</text>
</comment>
<evidence type="ECO:0000256" key="6">
    <source>
        <dbReference type="ARBA" id="ARBA00022825"/>
    </source>
</evidence>
<evidence type="ECO:0000256" key="2">
    <source>
        <dbReference type="ARBA" id="ARBA00007664"/>
    </source>
</evidence>
<reference evidence="14" key="2">
    <citation type="submission" date="2025-08" db="UniProtKB">
        <authorList>
            <consortium name="RefSeq"/>
        </authorList>
    </citation>
    <scope>IDENTIFICATION</scope>
    <source>
        <strain evidence="14">14028-0561.14</strain>
        <tissue evidence="14">Whole fly</tissue>
    </source>
</reference>
<dbReference type="PROSITE" id="PS00134">
    <property type="entry name" value="TRYPSIN_HIS"/>
    <property type="match status" value="1"/>
</dbReference>
<keyword evidence="13" id="KW-1185">Reference proteome</keyword>
<dbReference type="Gene3D" id="2.40.10.10">
    <property type="entry name" value="Trypsin-like serine proteases"/>
    <property type="match status" value="1"/>
</dbReference>
<dbReference type="SUPFAM" id="SSF50494">
    <property type="entry name" value="Trypsin-like serine proteases"/>
    <property type="match status" value="1"/>
</dbReference>
<evidence type="ECO:0000313" key="14">
    <source>
        <dbReference type="RefSeq" id="XP_070143158.1"/>
    </source>
</evidence>
<evidence type="ECO:0000256" key="3">
    <source>
        <dbReference type="ARBA" id="ARBA00022670"/>
    </source>
</evidence>
<dbReference type="RefSeq" id="XP_070143158.1">
    <property type="nucleotide sequence ID" value="XM_070287057.1"/>
</dbReference>
<dbReference type="GeneID" id="108074542"/>
<dbReference type="PROSITE" id="PS50240">
    <property type="entry name" value="TRYPSIN_DOM"/>
    <property type="match status" value="1"/>
</dbReference>
<gene>
    <name evidence="14" type="primary">LOC108074542</name>
</gene>
<keyword evidence="3" id="KW-0645">Protease</keyword>
<dbReference type="InterPro" id="IPR001254">
    <property type="entry name" value="Trypsin_dom"/>
</dbReference>
<feature type="domain" description="Peptidase S1" evidence="12">
    <location>
        <begin position="27"/>
        <end position="228"/>
    </location>
</feature>
<dbReference type="InterPro" id="IPR018114">
    <property type="entry name" value="TRYPSIN_HIS"/>
</dbReference>
<evidence type="ECO:0000259" key="12">
    <source>
        <dbReference type="PROSITE" id="PS50240"/>
    </source>
</evidence>
<dbReference type="Proteomes" id="UP001652661">
    <property type="component" value="Chromosome 2L"/>
</dbReference>
<dbReference type="InterPro" id="IPR001314">
    <property type="entry name" value="Peptidase_S1A"/>
</dbReference>
<evidence type="ECO:0000313" key="13">
    <source>
        <dbReference type="Proteomes" id="UP001652661"/>
    </source>
</evidence>
<keyword evidence="8" id="KW-1015">Disulfide bond</keyword>
<dbReference type="PANTHER" id="PTHR24276">
    <property type="entry name" value="POLYSERASE-RELATED"/>
    <property type="match status" value="1"/>
</dbReference>
<accession>A0ABM4GKC8</accession>
<dbReference type="PANTHER" id="PTHR24276:SF91">
    <property type="entry name" value="AT26814P-RELATED"/>
    <property type="match status" value="1"/>
</dbReference>
<feature type="chain" id="PRO_5047278277" description="trypsin" evidence="11">
    <location>
        <begin position="18"/>
        <end position="228"/>
    </location>
</feature>
<dbReference type="Pfam" id="PF00089">
    <property type="entry name" value="Trypsin"/>
    <property type="match status" value="1"/>
</dbReference>
<protein>
    <recommendedName>
        <fullName evidence="10">trypsin</fullName>
        <ecNumber evidence="10">3.4.21.4</ecNumber>
    </recommendedName>
</protein>
<dbReference type="EC" id="3.4.21.4" evidence="10"/>